<feature type="chain" id="PRO_5045900836" description="DUF998 domain-containing protein" evidence="2">
    <location>
        <begin position="20"/>
        <end position="222"/>
    </location>
</feature>
<gene>
    <name evidence="3" type="ORF">GCM10009560_73060</name>
</gene>
<evidence type="ECO:0000256" key="1">
    <source>
        <dbReference type="SAM" id="Phobius"/>
    </source>
</evidence>
<organism evidence="3 4">
    <name type="scientific">Nonomuraea longicatena</name>
    <dbReference type="NCBI Taxonomy" id="83682"/>
    <lineage>
        <taxon>Bacteria</taxon>
        <taxon>Bacillati</taxon>
        <taxon>Actinomycetota</taxon>
        <taxon>Actinomycetes</taxon>
        <taxon>Streptosporangiales</taxon>
        <taxon>Streptosporangiaceae</taxon>
        <taxon>Nonomuraea</taxon>
    </lineage>
</organism>
<feature type="transmembrane region" description="Helical" evidence="1">
    <location>
        <begin position="104"/>
        <end position="124"/>
    </location>
</feature>
<dbReference type="EMBL" id="BAAAHQ010000051">
    <property type="protein sequence ID" value="GAA0951853.1"/>
    <property type="molecule type" value="Genomic_DNA"/>
</dbReference>
<dbReference type="Pfam" id="PF06197">
    <property type="entry name" value="DUF998"/>
    <property type="match status" value="1"/>
</dbReference>
<keyword evidence="2" id="KW-0732">Signal</keyword>
<keyword evidence="4" id="KW-1185">Reference proteome</keyword>
<proteinExistence type="predicted"/>
<keyword evidence="1" id="KW-0812">Transmembrane</keyword>
<evidence type="ECO:0000256" key="2">
    <source>
        <dbReference type="SAM" id="SignalP"/>
    </source>
</evidence>
<name>A0ABN1R4Q7_9ACTN</name>
<dbReference type="InterPro" id="IPR009339">
    <property type="entry name" value="DUF998"/>
</dbReference>
<accession>A0ABN1R4Q7</accession>
<dbReference type="RefSeq" id="WP_343954889.1">
    <property type="nucleotide sequence ID" value="NZ_BAAAHQ010000051.1"/>
</dbReference>
<sequence length="222" mass="23153">MIWGAVAALLVAFGALAYAQAALPPQPLLSDYALVDGGLAPILVGMLALAVACVLLTYVLAQHEPSRSAAGRVLLLAAAAALMLTALFPTDAGGTDVKTLTGEIHRWSAALVFTALPVAAWTLARRRASVARWRPVRVAAVAAAVTLAVYLAAHPASFLSPAIDGLSYYGFLARLLVVAEMGLLAVLMVAVYREHLAPRPRPVAAAVPEPVSLAAHRRRRAA</sequence>
<feature type="transmembrane region" description="Helical" evidence="1">
    <location>
        <begin position="37"/>
        <end position="61"/>
    </location>
</feature>
<comment type="caution">
    <text evidence="3">The sequence shown here is derived from an EMBL/GenBank/DDBJ whole genome shotgun (WGS) entry which is preliminary data.</text>
</comment>
<evidence type="ECO:0008006" key="5">
    <source>
        <dbReference type="Google" id="ProtNLM"/>
    </source>
</evidence>
<keyword evidence="1" id="KW-0472">Membrane</keyword>
<feature type="transmembrane region" description="Helical" evidence="1">
    <location>
        <begin position="168"/>
        <end position="192"/>
    </location>
</feature>
<keyword evidence="1" id="KW-1133">Transmembrane helix</keyword>
<feature type="signal peptide" evidence="2">
    <location>
        <begin position="1"/>
        <end position="19"/>
    </location>
</feature>
<evidence type="ECO:0000313" key="4">
    <source>
        <dbReference type="Proteomes" id="UP001501578"/>
    </source>
</evidence>
<protein>
    <recommendedName>
        <fullName evidence="5">DUF998 domain-containing protein</fullName>
    </recommendedName>
</protein>
<feature type="transmembrane region" description="Helical" evidence="1">
    <location>
        <begin position="136"/>
        <end position="156"/>
    </location>
</feature>
<reference evidence="3 4" key="1">
    <citation type="journal article" date="2019" name="Int. J. Syst. Evol. Microbiol.">
        <title>The Global Catalogue of Microorganisms (GCM) 10K type strain sequencing project: providing services to taxonomists for standard genome sequencing and annotation.</title>
        <authorList>
            <consortium name="The Broad Institute Genomics Platform"/>
            <consortium name="The Broad Institute Genome Sequencing Center for Infectious Disease"/>
            <person name="Wu L."/>
            <person name="Ma J."/>
        </authorList>
    </citation>
    <scope>NUCLEOTIDE SEQUENCE [LARGE SCALE GENOMIC DNA]</scope>
    <source>
        <strain evidence="3 4">JCM 11136</strain>
    </source>
</reference>
<feature type="transmembrane region" description="Helical" evidence="1">
    <location>
        <begin position="73"/>
        <end position="92"/>
    </location>
</feature>
<evidence type="ECO:0000313" key="3">
    <source>
        <dbReference type="EMBL" id="GAA0951853.1"/>
    </source>
</evidence>
<dbReference type="Proteomes" id="UP001501578">
    <property type="component" value="Unassembled WGS sequence"/>
</dbReference>